<evidence type="ECO:0000313" key="2">
    <source>
        <dbReference type="EnsemblPlants" id="KQK95244"/>
    </source>
</evidence>
<protein>
    <submittedName>
        <fullName evidence="2">Uncharacterized protein</fullName>
    </submittedName>
</protein>
<sequence>MVDVEVDAVERRVAEGAEHAGAGAAEVGVPEVVGEVRGRLMGREGVVGAAGGPADGDEDEDALGLAVLDVVADAGERVAGEVERGGDVPAEAGEEGDEDGVVGASVAGLPQRALVLIPAPEHGDVARAGSE</sequence>
<dbReference type="Gramene" id="KQK95244">
    <property type="protein sequence ID" value="KQK95244"/>
    <property type="gene ID" value="SETIT_027002mg"/>
</dbReference>
<dbReference type="EnsemblPlants" id="KQK95244">
    <property type="protein sequence ID" value="KQK95244"/>
    <property type="gene ID" value="SETIT_027002mg"/>
</dbReference>
<organism evidence="2 3">
    <name type="scientific">Setaria italica</name>
    <name type="common">Foxtail millet</name>
    <name type="synonym">Panicum italicum</name>
    <dbReference type="NCBI Taxonomy" id="4555"/>
    <lineage>
        <taxon>Eukaryota</taxon>
        <taxon>Viridiplantae</taxon>
        <taxon>Streptophyta</taxon>
        <taxon>Embryophyta</taxon>
        <taxon>Tracheophyta</taxon>
        <taxon>Spermatophyta</taxon>
        <taxon>Magnoliopsida</taxon>
        <taxon>Liliopsida</taxon>
        <taxon>Poales</taxon>
        <taxon>Poaceae</taxon>
        <taxon>PACMAD clade</taxon>
        <taxon>Panicoideae</taxon>
        <taxon>Panicodae</taxon>
        <taxon>Paniceae</taxon>
        <taxon>Cenchrinae</taxon>
        <taxon>Setaria</taxon>
    </lineage>
</organism>
<accession>K3ZK96</accession>
<reference evidence="3" key="1">
    <citation type="journal article" date="2012" name="Nat. Biotechnol.">
        <title>Reference genome sequence of the model plant Setaria.</title>
        <authorList>
            <person name="Bennetzen J.L."/>
            <person name="Schmutz J."/>
            <person name="Wang H."/>
            <person name="Percifield R."/>
            <person name="Hawkins J."/>
            <person name="Pontaroli A.C."/>
            <person name="Estep M."/>
            <person name="Feng L."/>
            <person name="Vaughn J.N."/>
            <person name="Grimwood J."/>
            <person name="Jenkins J."/>
            <person name="Barry K."/>
            <person name="Lindquist E."/>
            <person name="Hellsten U."/>
            <person name="Deshpande S."/>
            <person name="Wang X."/>
            <person name="Wu X."/>
            <person name="Mitros T."/>
            <person name="Triplett J."/>
            <person name="Yang X."/>
            <person name="Ye C.Y."/>
            <person name="Mauro-Herrera M."/>
            <person name="Wang L."/>
            <person name="Li P."/>
            <person name="Sharma M."/>
            <person name="Sharma R."/>
            <person name="Ronald P.C."/>
            <person name="Panaud O."/>
            <person name="Kellogg E.A."/>
            <person name="Brutnell T.P."/>
            <person name="Doust A.N."/>
            <person name="Tuskan G.A."/>
            <person name="Rokhsar D."/>
            <person name="Devos K.M."/>
        </authorList>
    </citation>
    <scope>NUCLEOTIDE SEQUENCE [LARGE SCALE GENOMIC DNA]</scope>
    <source>
        <strain evidence="3">cv. Yugu1</strain>
    </source>
</reference>
<feature type="region of interest" description="Disordered" evidence="1">
    <location>
        <begin position="82"/>
        <end position="102"/>
    </location>
</feature>
<proteinExistence type="predicted"/>
<evidence type="ECO:0000313" key="3">
    <source>
        <dbReference type="Proteomes" id="UP000004995"/>
    </source>
</evidence>
<dbReference type="OMA" id="APVNGYL"/>
<dbReference type="Proteomes" id="UP000004995">
    <property type="component" value="Unassembled WGS sequence"/>
</dbReference>
<evidence type="ECO:0000256" key="1">
    <source>
        <dbReference type="SAM" id="MobiDB-lite"/>
    </source>
</evidence>
<dbReference type="HOGENOM" id="CLU_158934_0_0_1"/>
<dbReference type="EMBL" id="AGNK02005120">
    <property type="status" value="NOT_ANNOTATED_CDS"/>
    <property type="molecule type" value="Genomic_DNA"/>
</dbReference>
<dbReference type="AlphaFoldDB" id="K3ZK96"/>
<keyword evidence="3" id="KW-1185">Reference proteome</keyword>
<dbReference type="InParanoid" id="K3ZK96"/>
<dbReference type="eggNOG" id="ENOG502R52X">
    <property type="taxonomic scope" value="Eukaryota"/>
</dbReference>
<name>K3ZK96_SETIT</name>
<reference evidence="2" key="2">
    <citation type="submission" date="2018-08" db="UniProtKB">
        <authorList>
            <consortium name="EnsemblPlants"/>
        </authorList>
    </citation>
    <scope>IDENTIFICATION</scope>
    <source>
        <strain evidence="2">Yugu1</strain>
    </source>
</reference>